<feature type="transmembrane region" description="Helical" evidence="1">
    <location>
        <begin position="288"/>
        <end position="305"/>
    </location>
</feature>
<feature type="transmembrane region" description="Helical" evidence="1">
    <location>
        <begin position="317"/>
        <end position="337"/>
    </location>
</feature>
<organism evidence="4 5">
    <name type="scientific">Methanobrevibacter millerae</name>
    <dbReference type="NCBI Taxonomy" id="230361"/>
    <lineage>
        <taxon>Archaea</taxon>
        <taxon>Methanobacteriati</taxon>
        <taxon>Methanobacteriota</taxon>
        <taxon>Methanomada group</taxon>
        <taxon>Methanobacteria</taxon>
        <taxon>Methanobacteriales</taxon>
        <taxon>Methanobacteriaceae</taxon>
        <taxon>Methanobrevibacter</taxon>
    </lineage>
</organism>
<dbReference type="Proteomes" id="UP000323439">
    <property type="component" value="Unassembled WGS sequence"/>
</dbReference>
<evidence type="ECO:0008006" key="6">
    <source>
        <dbReference type="Google" id="ProtNLM"/>
    </source>
</evidence>
<feature type="transmembrane region" description="Helical" evidence="1">
    <location>
        <begin position="506"/>
        <end position="527"/>
    </location>
</feature>
<evidence type="ECO:0000259" key="3">
    <source>
        <dbReference type="Pfam" id="PF24677"/>
    </source>
</evidence>
<feature type="transmembrane region" description="Helical" evidence="1">
    <location>
        <begin position="481"/>
        <end position="500"/>
    </location>
</feature>
<keyword evidence="1" id="KW-0812">Transmembrane</keyword>
<dbReference type="InterPro" id="IPR056074">
    <property type="entry name" value="DUF7657"/>
</dbReference>
<dbReference type="RefSeq" id="WP_149731317.1">
    <property type="nucleotide sequence ID" value="NZ_FMXB01000004.1"/>
</dbReference>
<feature type="transmembrane region" description="Helical" evidence="1">
    <location>
        <begin position="451"/>
        <end position="469"/>
    </location>
</feature>
<feature type="transmembrane region" description="Helical" evidence="1">
    <location>
        <begin position="416"/>
        <end position="439"/>
    </location>
</feature>
<evidence type="ECO:0000313" key="5">
    <source>
        <dbReference type="Proteomes" id="UP000323439"/>
    </source>
</evidence>
<feature type="transmembrane region" description="Helical" evidence="1">
    <location>
        <begin position="47"/>
        <end position="66"/>
    </location>
</feature>
<dbReference type="AlphaFoldDB" id="A0A1G5VLP4"/>
<accession>A0A1G5VLP4</accession>
<feature type="transmembrane region" description="Helical" evidence="1">
    <location>
        <begin position="216"/>
        <end position="235"/>
    </location>
</feature>
<dbReference type="EMBL" id="FMXB01000004">
    <property type="protein sequence ID" value="SDA46336.1"/>
    <property type="molecule type" value="Genomic_DNA"/>
</dbReference>
<dbReference type="Pfam" id="PF24672">
    <property type="entry name" value="DUF7654"/>
    <property type="match status" value="1"/>
</dbReference>
<feature type="transmembrane region" description="Helical" evidence="1">
    <location>
        <begin position="266"/>
        <end position="282"/>
    </location>
</feature>
<feature type="domain" description="DUF7654" evidence="2">
    <location>
        <begin position="560"/>
        <end position="698"/>
    </location>
</feature>
<dbReference type="OrthoDB" id="78452at2157"/>
<feature type="transmembrane region" description="Helical" evidence="1">
    <location>
        <begin position="241"/>
        <end position="259"/>
    </location>
</feature>
<keyword evidence="1" id="KW-1133">Transmembrane helix</keyword>
<proteinExistence type="predicted"/>
<keyword evidence="5" id="KW-1185">Reference proteome</keyword>
<name>A0A1G5VLP4_9EURY</name>
<feature type="transmembrane region" description="Helical" evidence="1">
    <location>
        <begin position="534"/>
        <end position="553"/>
    </location>
</feature>
<feature type="transmembrane region" description="Helical" evidence="1">
    <location>
        <begin position="389"/>
        <end position="409"/>
    </location>
</feature>
<keyword evidence="1" id="KW-0472">Membrane</keyword>
<protein>
    <recommendedName>
        <fullName evidence="6">Dolichyl-phosphate-mannose-protein mannosyltransferase</fullName>
    </recommendedName>
</protein>
<sequence length="700" mass="80521">MNLTKKNTILYALVVIVSFLLESYIVLVEQSKLIYKFSLSGFATYFSVKHFLIFLVLFSIIYYIFIDEERKSRFLNLLDTYKIPILALFVLVCVAFQLHGSSINELNTFFVKHNTLFGVSRPIRTDEFNVNTMLAFSQYMNNFSYFSDIVRAAPTDMFLIYGQPVWDIAMIFKPFLIGYLFLPQGYGLSFFWVSRLVVLLLVSYEFGRLITDKNRTLALAYALLITFSPLIQWWFAINGLVEMLIFGQLGVLLIHYYMTCDDYKKRLIIALGLMICVGGFALTMYPSWQIPFAYVFVLLACWIFLKHRKTFSVNKKDLAIFAFVIALFAILMAHVLSNSLETIKILMNTAYPGKEVFNGMGDLTYFFNYVPSIFFSVMPDGIPLNVVDTSAFCDFFPVPIILTFIVLFYQKTKDKLLLGLLAIYAILIVLFIVPVPDFILDITLRGHVRNIRLYSVIGFVGCLMLIRSICDLKEFADKRIIIGISVALSFVVVYLSRYAYRGYYAKWMLVILVLFYAIYFAIIFLSSTDKGKRIFLIACIVMCFFTGALVNPVDTGVEVVYDSPYMQEVSKIVESDPDANWIVQDMYLNALIPLGAKTINSINTYPDLEKWHTLDVNNASEDIYNRYAHICFILQDDAPTSFALASVDIIHIYFNVNDLQKLNVSYIASPNNLTELSNENVTFENIYQQNEFKIYHVTYH</sequence>
<reference evidence="4 5" key="1">
    <citation type="submission" date="2016-10" db="EMBL/GenBank/DDBJ databases">
        <authorList>
            <person name="Varghese N."/>
            <person name="Submissions S."/>
        </authorList>
    </citation>
    <scope>NUCLEOTIDE SEQUENCE [LARGE SCALE GENOMIC DNA]</scope>
    <source>
        <strain evidence="4 5">DSM 16643</strain>
    </source>
</reference>
<evidence type="ECO:0000259" key="2">
    <source>
        <dbReference type="Pfam" id="PF24672"/>
    </source>
</evidence>
<feature type="transmembrane region" description="Helical" evidence="1">
    <location>
        <begin position="9"/>
        <end position="27"/>
    </location>
</feature>
<gene>
    <name evidence="4" type="ORF">SAMN02910315_00700</name>
</gene>
<dbReference type="InterPro" id="IPR056071">
    <property type="entry name" value="DUF7654"/>
</dbReference>
<feature type="transmembrane region" description="Helical" evidence="1">
    <location>
        <begin position="78"/>
        <end position="98"/>
    </location>
</feature>
<feature type="domain" description="DUF7657" evidence="3">
    <location>
        <begin position="82"/>
        <end position="469"/>
    </location>
</feature>
<feature type="transmembrane region" description="Helical" evidence="1">
    <location>
        <begin position="185"/>
        <end position="204"/>
    </location>
</feature>
<dbReference type="Pfam" id="PF24677">
    <property type="entry name" value="DUF7657"/>
    <property type="match status" value="1"/>
</dbReference>
<evidence type="ECO:0000256" key="1">
    <source>
        <dbReference type="SAM" id="Phobius"/>
    </source>
</evidence>
<evidence type="ECO:0000313" key="4">
    <source>
        <dbReference type="EMBL" id="SDA46336.1"/>
    </source>
</evidence>